<feature type="transmembrane region" description="Helical" evidence="2">
    <location>
        <begin position="7"/>
        <end position="25"/>
    </location>
</feature>
<dbReference type="KEGG" id="spu:115927131"/>
<protein>
    <recommendedName>
        <fullName evidence="5">Sulfotransferase</fullName>
    </recommendedName>
</protein>
<dbReference type="EnsemblMetazoa" id="XM_030992604">
    <property type="protein sequence ID" value="XP_030848464"/>
    <property type="gene ID" value="LOC115927131"/>
</dbReference>
<dbReference type="InterPro" id="IPR027417">
    <property type="entry name" value="P-loop_NTPase"/>
</dbReference>
<name>A0A7M7PCR1_STRPU</name>
<dbReference type="GeneID" id="115927131"/>
<dbReference type="SUPFAM" id="SSF52540">
    <property type="entry name" value="P-loop containing nucleoside triphosphate hydrolases"/>
    <property type="match status" value="1"/>
</dbReference>
<keyword evidence="2" id="KW-0812">Transmembrane</keyword>
<dbReference type="OMA" id="HADIKEP"/>
<proteinExistence type="inferred from homology"/>
<dbReference type="InParanoid" id="A0A7M7PCR1"/>
<dbReference type="RefSeq" id="XP_030848464.1">
    <property type="nucleotide sequence ID" value="XM_030992604.1"/>
</dbReference>
<comment type="similarity">
    <text evidence="1">Belongs to the WSCD family.</text>
</comment>
<evidence type="ECO:0008006" key="5">
    <source>
        <dbReference type="Google" id="ProtNLM"/>
    </source>
</evidence>
<sequence>MGYTALTRDAVVIVTIFLLVVWFWSTIMTSPDNVSLIRETEEHRRKMGHVTNDLPPNNSSSDATGCSDYRFMPPGTFPYIALASVPGSGNTWVRWLLQSSTGFPAASVYNVQHSTDFRLKKCLPCNGQALVVKNHADIKEPIDGAIIILRNPYSALIAEFNRKKSGTHAGHAPIHLFNNSGTGWRHFVNGMSKRFVSLLELYIHQNKPIHIVFYENLKKGVEWELRKMLQFLKVNINEKRLTCTLSNAEGSNHRSPNSSMTFDPFSMEQRSLIDDIISRMDVLLKDNNLPALPEEYWIYPGPFPR</sequence>
<dbReference type="OrthoDB" id="5985073at2759"/>
<evidence type="ECO:0000256" key="1">
    <source>
        <dbReference type="ARBA" id="ARBA00010236"/>
    </source>
</evidence>
<keyword evidence="4" id="KW-1185">Reference proteome</keyword>
<accession>A0A7M7PCR1</accession>
<organism evidence="3 4">
    <name type="scientific">Strongylocentrotus purpuratus</name>
    <name type="common">Purple sea urchin</name>
    <dbReference type="NCBI Taxonomy" id="7668"/>
    <lineage>
        <taxon>Eukaryota</taxon>
        <taxon>Metazoa</taxon>
        <taxon>Echinodermata</taxon>
        <taxon>Eleutherozoa</taxon>
        <taxon>Echinozoa</taxon>
        <taxon>Echinoidea</taxon>
        <taxon>Euechinoidea</taxon>
        <taxon>Echinacea</taxon>
        <taxon>Camarodonta</taxon>
        <taxon>Echinidea</taxon>
        <taxon>Strongylocentrotidae</taxon>
        <taxon>Strongylocentrotus</taxon>
    </lineage>
</organism>
<dbReference type="PANTHER" id="PTHR45964:SF9">
    <property type="entry name" value="SULFOTRANSFERASE"/>
    <property type="match status" value="1"/>
</dbReference>
<dbReference type="PANTHER" id="PTHR45964">
    <property type="entry name" value="WSCD FAMILY MEMBER CG9164"/>
    <property type="match status" value="1"/>
</dbReference>
<dbReference type="Gene3D" id="3.40.50.300">
    <property type="entry name" value="P-loop containing nucleotide triphosphate hydrolases"/>
    <property type="match status" value="1"/>
</dbReference>
<dbReference type="Proteomes" id="UP000007110">
    <property type="component" value="Unassembled WGS sequence"/>
</dbReference>
<evidence type="ECO:0000313" key="4">
    <source>
        <dbReference type="Proteomes" id="UP000007110"/>
    </source>
</evidence>
<reference evidence="4" key="1">
    <citation type="submission" date="2015-02" db="EMBL/GenBank/DDBJ databases">
        <title>Genome sequencing for Strongylocentrotus purpuratus.</title>
        <authorList>
            <person name="Murali S."/>
            <person name="Liu Y."/>
            <person name="Vee V."/>
            <person name="English A."/>
            <person name="Wang M."/>
            <person name="Skinner E."/>
            <person name="Han Y."/>
            <person name="Muzny D.M."/>
            <person name="Worley K.C."/>
            <person name="Gibbs R.A."/>
        </authorList>
    </citation>
    <scope>NUCLEOTIDE SEQUENCE</scope>
</reference>
<keyword evidence="2" id="KW-0472">Membrane</keyword>
<dbReference type="InterPro" id="IPR051589">
    <property type="entry name" value="Sialate-O-sulfotransferase"/>
</dbReference>
<dbReference type="AlphaFoldDB" id="A0A7M7PCR1"/>
<evidence type="ECO:0000256" key="2">
    <source>
        <dbReference type="SAM" id="Phobius"/>
    </source>
</evidence>
<evidence type="ECO:0000313" key="3">
    <source>
        <dbReference type="EnsemblMetazoa" id="XP_030848464"/>
    </source>
</evidence>
<reference evidence="3" key="2">
    <citation type="submission" date="2021-01" db="UniProtKB">
        <authorList>
            <consortium name="EnsemblMetazoa"/>
        </authorList>
    </citation>
    <scope>IDENTIFICATION</scope>
</reference>
<keyword evidence="2" id="KW-1133">Transmembrane helix</keyword>